<proteinExistence type="predicted"/>
<dbReference type="EMBL" id="JAUSTF010000006">
    <property type="protein sequence ID" value="MDQ0181632.1"/>
    <property type="molecule type" value="Genomic_DNA"/>
</dbReference>
<dbReference type="AlphaFoldDB" id="A0AAW8DIT7"/>
<comment type="caution">
    <text evidence="1">The sequence shown here is derived from an EMBL/GenBank/DDBJ whole genome shotgun (WGS) entry which is preliminary data.</text>
</comment>
<organism evidence="1 4">
    <name type="scientific">Arthrobacter bambusae</name>
    <dbReference type="NCBI Taxonomy" id="1338426"/>
    <lineage>
        <taxon>Bacteria</taxon>
        <taxon>Bacillati</taxon>
        <taxon>Actinomycetota</taxon>
        <taxon>Actinomycetes</taxon>
        <taxon>Micrococcales</taxon>
        <taxon>Micrococcaceae</taxon>
        <taxon>Arthrobacter</taxon>
    </lineage>
</organism>
<evidence type="ECO:0000313" key="2">
    <source>
        <dbReference type="EMBL" id="MDQ0181632.1"/>
    </source>
</evidence>
<name>A0AAW8DIT7_9MICC</name>
<sequence>MSLFRPLKLETEFFEPQALGIALYIRDRLGLDPGLGGSPGCRIAPAIAPEEQLVTADPDEVSAQWSSWWTTIFGAAVLRGVPGPIDYYGPLVHEPELGRVAETLLRDAIGWVAAQADGNRGEWGGLNSPTFRPWVVQELVQEARPRLRGAHKIVFLVLPVECKTGWRIGASFFGITKPLLHDLTAFRKWFAQQIPEGL</sequence>
<evidence type="ECO:0000313" key="4">
    <source>
        <dbReference type="Proteomes" id="UP001242995"/>
    </source>
</evidence>
<reference evidence="1 3" key="1">
    <citation type="submission" date="2023-07" db="EMBL/GenBank/DDBJ databases">
        <title>Sorghum-associated microbial communities from plants grown in Nebraska, USA.</title>
        <authorList>
            <person name="Schachtman D."/>
        </authorList>
    </citation>
    <scope>NUCLEOTIDE SEQUENCE</scope>
    <source>
        <strain evidence="1">DS1006</strain>
        <strain evidence="2 3">DS1016</strain>
    </source>
</reference>
<gene>
    <name evidence="1" type="ORF">J2S90_002992</name>
    <name evidence="2" type="ORF">J2S93_003070</name>
</gene>
<protein>
    <submittedName>
        <fullName evidence="1">Uncharacterized protein</fullName>
    </submittedName>
</protein>
<dbReference type="RefSeq" id="WP_059388054.1">
    <property type="nucleotide sequence ID" value="NZ_JAUSRG010000008.1"/>
</dbReference>
<dbReference type="Proteomes" id="UP001242995">
    <property type="component" value="Unassembled WGS sequence"/>
</dbReference>
<dbReference type="Proteomes" id="UP001230951">
    <property type="component" value="Unassembled WGS sequence"/>
</dbReference>
<accession>A0AAW8DIT7</accession>
<evidence type="ECO:0000313" key="3">
    <source>
        <dbReference type="Proteomes" id="UP001230951"/>
    </source>
</evidence>
<keyword evidence="3" id="KW-1185">Reference proteome</keyword>
<dbReference type="EMBL" id="JAUSRG010000008">
    <property type="protein sequence ID" value="MDP9906021.1"/>
    <property type="molecule type" value="Genomic_DNA"/>
</dbReference>
<evidence type="ECO:0000313" key="1">
    <source>
        <dbReference type="EMBL" id="MDP9906021.1"/>
    </source>
</evidence>